<dbReference type="RefSeq" id="WP_203915186.1">
    <property type="nucleotide sequence ID" value="NZ_BONY01000135.1"/>
</dbReference>
<proteinExistence type="predicted"/>
<sequence length="767" mass="84037">MNTAIEDVYVTGDPTIDWAVEHPAHADLEDRLGGDATGRWHRGGALLLQDLLKQAFKGTGVEVHGFRDDIYKSANGNGNQPGCPSPVHTFNHHSYNELFQGPCQTNDPDGGWRVLRTIGFHTTNPLAGYPRELGENRGGALHPQMVVVDDLGTGFGDSKPLCKAALTRIDQKECQWVVLRLHGLFGKGFNGRALQAGQMSGSNFLQQEMFQRIGGSDDFRRLAERVVVVIEARSFRKEGFEVSRGLSWERSGQDVLAAMAGHPTLSRFRYVVINFGPTGALLVEQPRQDGNNRSKVAKTIAHLYFDRSTIEGVWERQRERESKREDEDEDEGSNPMPRGRMFGYTNILTASIARGLIEGSSNGRSTDPSALIGKSIQAGLRSMRVAEAIGFTLLKPGTSPAGEFTYPQCMNPPEPTEPASKRDFTTAPIQPPSMGNPPDNWSILGDMAREPGVAYRAAAAIAQGGPIGPDGVPYAKFRHLVVVDRGEVEKLRTVYNLIAQYLGDDTQQPLSVAVFGAPGDGKSFAVKELVKSIPSQSLGDQLEFNLSQLNSPTELASALHQVQDATSEGKVPLVFWDEFDTSLSGQALGWLRYFLSPMEDGTFQERDRRHPIGRAVFVFAGGTSKRYQEFVEKATSPQAEYAKGMDFLSRLKGYLEIVGPNPRDSEFVGYSKYIYRAVLLQAALKIHGLAGASLEEGVLRAFLTVGAYRHGARSLRAIVEMSDVHKQGTFGVSSLPPDTQLDLHVNAAEFLRIARGPTHDEVLTGQL</sequence>
<keyword evidence="3" id="KW-1185">Reference proteome</keyword>
<dbReference type="EMBL" id="BONY01000135">
    <property type="protein sequence ID" value="GIH11468.1"/>
    <property type="molecule type" value="Genomic_DNA"/>
</dbReference>
<feature type="compositionally biased region" description="Basic and acidic residues" evidence="1">
    <location>
        <begin position="315"/>
        <end position="325"/>
    </location>
</feature>
<accession>A0A8J3QL80</accession>
<dbReference type="InterPro" id="IPR027417">
    <property type="entry name" value="P-loop_NTPase"/>
</dbReference>
<dbReference type="Proteomes" id="UP000612899">
    <property type="component" value="Unassembled WGS sequence"/>
</dbReference>
<comment type="caution">
    <text evidence="2">The sequence shown here is derived from an EMBL/GenBank/DDBJ whole genome shotgun (WGS) entry which is preliminary data.</text>
</comment>
<evidence type="ECO:0000313" key="2">
    <source>
        <dbReference type="EMBL" id="GIH11468.1"/>
    </source>
</evidence>
<evidence type="ECO:0008006" key="4">
    <source>
        <dbReference type="Google" id="ProtNLM"/>
    </source>
</evidence>
<evidence type="ECO:0000256" key="1">
    <source>
        <dbReference type="SAM" id="MobiDB-lite"/>
    </source>
</evidence>
<feature type="region of interest" description="Disordered" evidence="1">
    <location>
        <begin position="413"/>
        <end position="436"/>
    </location>
</feature>
<gene>
    <name evidence="2" type="ORF">Rhe02_95350</name>
</gene>
<protein>
    <recommendedName>
        <fullName evidence="4">ATPase AAA-type core domain-containing protein</fullName>
    </recommendedName>
</protein>
<name>A0A8J3QL80_9ACTN</name>
<dbReference type="SUPFAM" id="SSF52540">
    <property type="entry name" value="P-loop containing nucleoside triphosphate hydrolases"/>
    <property type="match status" value="1"/>
</dbReference>
<feature type="region of interest" description="Disordered" evidence="1">
    <location>
        <begin position="315"/>
        <end position="341"/>
    </location>
</feature>
<reference evidence="2" key="1">
    <citation type="submission" date="2021-01" db="EMBL/GenBank/DDBJ databases">
        <title>Whole genome shotgun sequence of Rhizocola hellebori NBRC 109834.</title>
        <authorList>
            <person name="Komaki H."/>
            <person name="Tamura T."/>
        </authorList>
    </citation>
    <scope>NUCLEOTIDE SEQUENCE</scope>
    <source>
        <strain evidence="2">NBRC 109834</strain>
    </source>
</reference>
<dbReference type="AlphaFoldDB" id="A0A8J3QL80"/>
<organism evidence="2 3">
    <name type="scientific">Rhizocola hellebori</name>
    <dbReference type="NCBI Taxonomy" id="1392758"/>
    <lineage>
        <taxon>Bacteria</taxon>
        <taxon>Bacillati</taxon>
        <taxon>Actinomycetota</taxon>
        <taxon>Actinomycetes</taxon>
        <taxon>Micromonosporales</taxon>
        <taxon>Micromonosporaceae</taxon>
        <taxon>Rhizocola</taxon>
    </lineage>
</organism>
<evidence type="ECO:0000313" key="3">
    <source>
        <dbReference type="Proteomes" id="UP000612899"/>
    </source>
</evidence>